<feature type="region of interest" description="Disordered" evidence="1">
    <location>
        <begin position="121"/>
        <end position="151"/>
    </location>
</feature>
<dbReference type="AlphaFoldDB" id="A0A9W7DVM8"/>
<dbReference type="OrthoDB" id="10452259at2759"/>
<dbReference type="EMBL" id="BRXZ01002196">
    <property type="protein sequence ID" value="GMH56657.1"/>
    <property type="molecule type" value="Genomic_DNA"/>
</dbReference>
<gene>
    <name evidence="2" type="ORF">TrRE_jg12941</name>
</gene>
<feature type="region of interest" description="Disordered" evidence="1">
    <location>
        <begin position="1"/>
        <end position="33"/>
    </location>
</feature>
<feature type="compositionally biased region" description="Basic and acidic residues" evidence="1">
    <location>
        <begin position="133"/>
        <end position="148"/>
    </location>
</feature>
<feature type="compositionally biased region" description="Acidic residues" evidence="1">
    <location>
        <begin position="121"/>
        <end position="132"/>
    </location>
</feature>
<feature type="compositionally biased region" description="Acidic residues" evidence="1">
    <location>
        <begin position="1"/>
        <end position="18"/>
    </location>
</feature>
<proteinExistence type="predicted"/>
<evidence type="ECO:0000313" key="2">
    <source>
        <dbReference type="EMBL" id="GMH56657.1"/>
    </source>
</evidence>
<dbReference type="Proteomes" id="UP001165082">
    <property type="component" value="Unassembled WGS sequence"/>
</dbReference>
<keyword evidence="3" id="KW-1185">Reference proteome</keyword>
<name>A0A9W7DVM8_9STRA</name>
<feature type="region of interest" description="Disordered" evidence="1">
    <location>
        <begin position="50"/>
        <end position="81"/>
    </location>
</feature>
<evidence type="ECO:0000313" key="3">
    <source>
        <dbReference type="Proteomes" id="UP001165082"/>
    </source>
</evidence>
<feature type="region of interest" description="Disordered" evidence="1">
    <location>
        <begin position="182"/>
        <end position="210"/>
    </location>
</feature>
<sequence length="252" mass="27812">MDIDVDGEASADESEGEDVGGREKKRRRGMPRREDFTNVLEYLEAKYTAGVTYDSDASSSGGSEKGSVYGEDDSMVDDGELRAQLEDDVIGGVEVEEGEGEGFFVTSDNVNLRGEEFIDIGDPDALADEAGEGTEKKQKRKEPTKTDEEYLADYNTAKATLELAKEAIRTYALTFEKERRNKDTKMSKMKVRVPSKPSKDGTVKVRLPGGGEFDTVRVKVPENISSGDYFQHSERVPIEGFVQKGEKIAIPK</sequence>
<reference evidence="2" key="1">
    <citation type="submission" date="2022-07" db="EMBL/GenBank/DDBJ databases">
        <title>Genome analysis of Parmales, a sister group of diatoms, reveals the evolutionary specialization of diatoms from phago-mixotrophs to photoautotrophs.</title>
        <authorList>
            <person name="Ban H."/>
            <person name="Sato S."/>
            <person name="Yoshikawa S."/>
            <person name="Kazumasa Y."/>
            <person name="Nakamura Y."/>
            <person name="Ichinomiya M."/>
            <person name="Saitoh K."/>
            <person name="Sato N."/>
            <person name="Blanc-Mathieu R."/>
            <person name="Endo H."/>
            <person name="Kuwata A."/>
            <person name="Ogata H."/>
        </authorList>
    </citation>
    <scope>NUCLEOTIDE SEQUENCE</scope>
</reference>
<accession>A0A9W7DVM8</accession>
<evidence type="ECO:0000256" key="1">
    <source>
        <dbReference type="SAM" id="MobiDB-lite"/>
    </source>
</evidence>
<protein>
    <submittedName>
        <fullName evidence="2">Uncharacterized protein</fullName>
    </submittedName>
</protein>
<organism evidence="2 3">
    <name type="scientific">Triparma retinervis</name>
    <dbReference type="NCBI Taxonomy" id="2557542"/>
    <lineage>
        <taxon>Eukaryota</taxon>
        <taxon>Sar</taxon>
        <taxon>Stramenopiles</taxon>
        <taxon>Ochrophyta</taxon>
        <taxon>Bolidophyceae</taxon>
        <taxon>Parmales</taxon>
        <taxon>Triparmaceae</taxon>
        <taxon>Triparma</taxon>
    </lineage>
</organism>
<comment type="caution">
    <text evidence="2">The sequence shown here is derived from an EMBL/GenBank/DDBJ whole genome shotgun (WGS) entry which is preliminary data.</text>
</comment>